<name>A0A1M4ZG88_9BACT</name>
<gene>
    <name evidence="1" type="ORF">SAMN05444008_105200</name>
</gene>
<organism evidence="1 2">
    <name type="scientific">Cnuella takakiae</name>
    <dbReference type="NCBI Taxonomy" id="1302690"/>
    <lineage>
        <taxon>Bacteria</taxon>
        <taxon>Pseudomonadati</taxon>
        <taxon>Bacteroidota</taxon>
        <taxon>Chitinophagia</taxon>
        <taxon>Chitinophagales</taxon>
        <taxon>Chitinophagaceae</taxon>
        <taxon>Cnuella</taxon>
    </lineage>
</organism>
<reference evidence="1 2" key="1">
    <citation type="submission" date="2016-11" db="EMBL/GenBank/DDBJ databases">
        <authorList>
            <person name="Jaros S."/>
            <person name="Januszkiewicz K."/>
            <person name="Wedrychowicz H."/>
        </authorList>
    </citation>
    <scope>NUCLEOTIDE SEQUENCE [LARGE SCALE GENOMIC DNA]</scope>
    <source>
        <strain evidence="1 2">DSM 26897</strain>
    </source>
</reference>
<evidence type="ECO:0000313" key="2">
    <source>
        <dbReference type="Proteomes" id="UP000184368"/>
    </source>
</evidence>
<dbReference type="EMBL" id="FQUO01000005">
    <property type="protein sequence ID" value="SHF16596.1"/>
    <property type="molecule type" value="Genomic_DNA"/>
</dbReference>
<sequence>MRVDNEAARQYYMAETIAQNWSSRGHRHAFNDTYKQVPRDLQIK</sequence>
<protein>
    <submittedName>
        <fullName evidence="1">Uncharacterized protein</fullName>
    </submittedName>
</protein>
<accession>A0A1M4ZG88</accession>
<proteinExistence type="predicted"/>
<keyword evidence="2" id="KW-1185">Reference proteome</keyword>
<evidence type="ECO:0000313" key="1">
    <source>
        <dbReference type="EMBL" id="SHF16596.1"/>
    </source>
</evidence>
<dbReference type="AlphaFoldDB" id="A0A1M4ZG88"/>
<dbReference type="Proteomes" id="UP000184368">
    <property type="component" value="Unassembled WGS sequence"/>
</dbReference>